<reference evidence="7 8" key="1">
    <citation type="submission" date="2020-08" db="EMBL/GenBank/DDBJ databases">
        <title>Genomic Encyclopedia of Type Strains, Phase IV (KMG-IV): sequencing the most valuable type-strain genomes for metagenomic binning, comparative biology and taxonomic classification.</title>
        <authorList>
            <person name="Goeker M."/>
        </authorList>
    </citation>
    <scope>NUCLEOTIDE SEQUENCE [LARGE SCALE GENOMIC DNA]</scope>
    <source>
        <strain evidence="7 8">DSM 105074</strain>
    </source>
</reference>
<evidence type="ECO:0000259" key="6">
    <source>
        <dbReference type="Pfam" id="PF08281"/>
    </source>
</evidence>
<dbReference type="GO" id="GO:0006352">
    <property type="term" value="P:DNA-templated transcription initiation"/>
    <property type="evidence" value="ECO:0007669"/>
    <property type="project" value="InterPro"/>
</dbReference>
<organism evidence="7 8">
    <name type="scientific">Rhabdobacter roseus</name>
    <dbReference type="NCBI Taxonomy" id="1655419"/>
    <lineage>
        <taxon>Bacteria</taxon>
        <taxon>Pseudomonadati</taxon>
        <taxon>Bacteroidota</taxon>
        <taxon>Cytophagia</taxon>
        <taxon>Cytophagales</taxon>
        <taxon>Cytophagaceae</taxon>
        <taxon>Rhabdobacter</taxon>
    </lineage>
</organism>
<dbReference type="EMBL" id="JACHGF010000002">
    <property type="protein sequence ID" value="MBB5283555.1"/>
    <property type="molecule type" value="Genomic_DNA"/>
</dbReference>
<dbReference type="InterPro" id="IPR013324">
    <property type="entry name" value="RNA_pol_sigma_r3/r4-like"/>
</dbReference>
<dbReference type="PANTHER" id="PTHR43133">
    <property type="entry name" value="RNA POLYMERASE ECF-TYPE SIGMA FACTO"/>
    <property type="match status" value="1"/>
</dbReference>
<dbReference type="PANTHER" id="PTHR43133:SF46">
    <property type="entry name" value="RNA POLYMERASE SIGMA-70 FACTOR ECF SUBFAMILY"/>
    <property type="match status" value="1"/>
</dbReference>
<evidence type="ECO:0000256" key="4">
    <source>
        <dbReference type="ARBA" id="ARBA00023163"/>
    </source>
</evidence>
<dbReference type="RefSeq" id="WP_184173044.1">
    <property type="nucleotide sequence ID" value="NZ_JACHGF010000002.1"/>
</dbReference>
<comment type="similarity">
    <text evidence="1">Belongs to the sigma-70 factor family. ECF subfamily.</text>
</comment>
<evidence type="ECO:0000313" key="7">
    <source>
        <dbReference type="EMBL" id="MBB5283555.1"/>
    </source>
</evidence>
<evidence type="ECO:0000313" key="8">
    <source>
        <dbReference type="Proteomes" id="UP000557307"/>
    </source>
</evidence>
<dbReference type="InterPro" id="IPR014284">
    <property type="entry name" value="RNA_pol_sigma-70_dom"/>
</dbReference>
<dbReference type="AlphaFoldDB" id="A0A840TKU1"/>
<dbReference type="Pfam" id="PF08281">
    <property type="entry name" value="Sigma70_r4_2"/>
    <property type="match status" value="1"/>
</dbReference>
<dbReference type="InterPro" id="IPR039425">
    <property type="entry name" value="RNA_pol_sigma-70-like"/>
</dbReference>
<dbReference type="SUPFAM" id="SSF88659">
    <property type="entry name" value="Sigma3 and sigma4 domains of RNA polymerase sigma factors"/>
    <property type="match status" value="1"/>
</dbReference>
<evidence type="ECO:0000259" key="5">
    <source>
        <dbReference type="Pfam" id="PF04542"/>
    </source>
</evidence>
<gene>
    <name evidence="7" type="ORF">HNQ92_001681</name>
</gene>
<dbReference type="CDD" id="cd06171">
    <property type="entry name" value="Sigma70_r4"/>
    <property type="match status" value="1"/>
</dbReference>
<feature type="domain" description="RNA polymerase sigma-70 region 2" evidence="5">
    <location>
        <begin position="28"/>
        <end position="91"/>
    </location>
</feature>
<name>A0A840TKU1_9BACT</name>
<evidence type="ECO:0000256" key="3">
    <source>
        <dbReference type="ARBA" id="ARBA00023082"/>
    </source>
</evidence>
<dbReference type="InterPro" id="IPR013249">
    <property type="entry name" value="RNA_pol_sigma70_r4_t2"/>
</dbReference>
<evidence type="ECO:0000256" key="1">
    <source>
        <dbReference type="ARBA" id="ARBA00010641"/>
    </source>
</evidence>
<keyword evidence="8" id="KW-1185">Reference proteome</keyword>
<feature type="domain" description="RNA polymerase sigma factor 70 region 4 type 2" evidence="6">
    <location>
        <begin position="123"/>
        <end position="175"/>
    </location>
</feature>
<dbReference type="InterPro" id="IPR014327">
    <property type="entry name" value="RNA_pol_sigma70_bacteroid"/>
</dbReference>
<dbReference type="InterPro" id="IPR036388">
    <property type="entry name" value="WH-like_DNA-bd_sf"/>
</dbReference>
<dbReference type="Gene3D" id="1.10.10.10">
    <property type="entry name" value="Winged helix-like DNA-binding domain superfamily/Winged helix DNA-binding domain"/>
    <property type="match status" value="1"/>
</dbReference>
<sequence>MNETTSGRTSGTAILLNRDKEEEFERVFKAHFKPLHAYANTLVKDDVMAEEMVQNVFCRLWEKTEQIEIRESVSGYLYRSVYHESLNYLKHLKVRDAYRTYVNHHMEPTSATSHPLELKELEQRLEKALRELPEKCRTIFQMSRFEELKYQEIADRLQLPVKTVENQMGKALRLLRLKLVDFLPASLLLFFMS</sequence>
<comment type="caution">
    <text evidence="7">The sequence shown here is derived from an EMBL/GenBank/DDBJ whole genome shotgun (WGS) entry which is preliminary data.</text>
</comment>
<dbReference type="InterPro" id="IPR007627">
    <property type="entry name" value="RNA_pol_sigma70_r2"/>
</dbReference>
<proteinExistence type="inferred from homology"/>
<dbReference type="Proteomes" id="UP000557307">
    <property type="component" value="Unassembled WGS sequence"/>
</dbReference>
<dbReference type="InterPro" id="IPR013325">
    <property type="entry name" value="RNA_pol_sigma_r2"/>
</dbReference>
<dbReference type="NCBIfam" id="TIGR02937">
    <property type="entry name" value="sigma70-ECF"/>
    <property type="match status" value="1"/>
</dbReference>
<keyword evidence="4" id="KW-0804">Transcription</keyword>
<dbReference type="NCBIfam" id="TIGR02985">
    <property type="entry name" value="Sig70_bacteroi1"/>
    <property type="match status" value="1"/>
</dbReference>
<dbReference type="GO" id="GO:0003677">
    <property type="term" value="F:DNA binding"/>
    <property type="evidence" value="ECO:0007669"/>
    <property type="project" value="InterPro"/>
</dbReference>
<dbReference type="Pfam" id="PF04542">
    <property type="entry name" value="Sigma70_r2"/>
    <property type="match status" value="1"/>
</dbReference>
<protein>
    <submittedName>
        <fullName evidence="7">RNA polymerase sigma-70 factor (ECF subfamily)</fullName>
    </submittedName>
</protein>
<dbReference type="GO" id="GO:0016987">
    <property type="term" value="F:sigma factor activity"/>
    <property type="evidence" value="ECO:0007669"/>
    <property type="project" value="UniProtKB-KW"/>
</dbReference>
<dbReference type="Gene3D" id="1.10.1740.10">
    <property type="match status" value="1"/>
</dbReference>
<evidence type="ECO:0000256" key="2">
    <source>
        <dbReference type="ARBA" id="ARBA00023015"/>
    </source>
</evidence>
<keyword evidence="3" id="KW-0731">Sigma factor</keyword>
<accession>A0A840TKU1</accession>
<keyword evidence="2" id="KW-0805">Transcription regulation</keyword>
<dbReference type="SUPFAM" id="SSF88946">
    <property type="entry name" value="Sigma2 domain of RNA polymerase sigma factors"/>
    <property type="match status" value="1"/>
</dbReference>